<keyword evidence="1" id="KW-0808">Transferase</keyword>
<dbReference type="CDD" id="cd05563">
    <property type="entry name" value="PTS_IIB_ascorbate"/>
    <property type="match status" value="1"/>
</dbReference>
<name>A0A2W0H793_9BACI</name>
<keyword evidence="4" id="KW-1185">Reference proteome</keyword>
<reference evidence="3 4" key="1">
    <citation type="submission" date="2017-10" db="EMBL/GenBank/DDBJ databases">
        <title>Bacillus sp. nov., a halophilic bacterium isolated from a Yangshapao Lake.</title>
        <authorList>
            <person name="Wang H."/>
        </authorList>
    </citation>
    <scope>NUCLEOTIDE SEQUENCE [LARGE SCALE GENOMIC DNA]</scope>
    <source>
        <strain evidence="3 4">YSP-3</strain>
    </source>
</reference>
<evidence type="ECO:0000313" key="4">
    <source>
        <dbReference type="Proteomes" id="UP000248066"/>
    </source>
</evidence>
<dbReference type="AlphaFoldDB" id="A0A2W0H793"/>
<dbReference type="RefSeq" id="WP_110521248.1">
    <property type="nucleotide sequence ID" value="NZ_PDOF01000003.1"/>
</dbReference>
<dbReference type="InterPro" id="IPR013011">
    <property type="entry name" value="PTS_EIIB_2"/>
</dbReference>
<dbReference type="GO" id="GO:0009401">
    <property type="term" value="P:phosphoenolpyruvate-dependent sugar phosphotransferase system"/>
    <property type="evidence" value="ECO:0007669"/>
    <property type="project" value="InterPro"/>
</dbReference>
<feature type="domain" description="PTS EIIB type-2" evidence="2">
    <location>
        <begin position="1"/>
        <end position="90"/>
    </location>
</feature>
<evidence type="ECO:0000313" key="3">
    <source>
        <dbReference type="EMBL" id="PYZ95970.1"/>
    </source>
</evidence>
<dbReference type="EMBL" id="PDOF01000003">
    <property type="protein sequence ID" value="PYZ95970.1"/>
    <property type="molecule type" value="Genomic_DNA"/>
</dbReference>
<dbReference type="SUPFAM" id="SSF52794">
    <property type="entry name" value="PTS system IIB component-like"/>
    <property type="match status" value="1"/>
</dbReference>
<dbReference type="OrthoDB" id="6603449at2"/>
<accession>A0A2W0H793</accession>
<comment type="caution">
    <text evidence="3">The sequence shown here is derived from an EMBL/GenBank/DDBJ whole genome shotgun (WGS) entry which is preliminary data.</text>
</comment>
<dbReference type="InterPro" id="IPR003501">
    <property type="entry name" value="PTS_EIIB_2/3"/>
</dbReference>
<dbReference type="InterPro" id="IPR036095">
    <property type="entry name" value="PTS_EIIB-like_sf"/>
</dbReference>
<evidence type="ECO:0000256" key="1">
    <source>
        <dbReference type="ARBA" id="ARBA00022679"/>
    </source>
</evidence>
<dbReference type="Gene3D" id="3.40.50.2300">
    <property type="match status" value="1"/>
</dbReference>
<organism evidence="3 4">
    <name type="scientific">Alteribacter lacisalsi</name>
    <dbReference type="NCBI Taxonomy" id="2045244"/>
    <lineage>
        <taxon>Bacteria</taxon>
        <taxon>Bacillati</taxon>
        <taxon>Bacillota</taxon>
        <taxon>Bacilli</taxon>
        <taxon>Bacillales</taxon>
        <taxon>Bacillaceae</taxon>
        <taxon>Alteribacter</taxon>
    </lineage>
</organism>
<sequence>MKLLVVCGNGLGSSFMVEMNVKKALTELGIDAEVSHTDLASAKTEAADYYIGSRDIITNLEDGNKKIIALTNLLDQQELKDALQKNLQEG</sequence>
<proteinExistence type="predicted"/>
<dbReference type="GO" id="GO:0008982">
    <property type="term" value="F:protein-N(PI)-phosphohistidine-sugar phosphotransferase activity"/>
    <property type="evidence" value="ECO:0007669"/>
    <property type="project" value="InterPro"/>
</dbReference>
<gene>
    <name evidence="3" type="ORF">CR205_16480</name>
</gene>
<dbReference type="Pfam" id="PF02302">
    <property type="entry name" value="PTS_IIB"/>
    <property type="match status" value="1"/>
</dbReference>
<evidence type="ECO:0000259" key="2">
    <source>
        <dbReference type="PROSITE" id="PS51099"/>
    </source>
</evidence>
<protein>
    <submittedName>
        <fullName evidence="3">PTS lactose transporter subunit IIB</fullName>
    </submittedName>
</protein>
<dbReference type="PROSITE" id="PS51099">
    <property type="entry name" value="PTS_EIIB_TYPE_2"/>
    <property type="match status" value="1"/>
</dbReference>
<dbReference type="Proteomes" id="UP000248066">
    <property type="component" value="Unassembled WGS sequence"/>
</dbReference>